<sequence>MACLCLAAAGCSDNSDASGNHSNDENITSSANENNERLDEAQQEEEVPGSEEDAEQTKNDSETVDFEVETDQIGEAPEDQGALKAWLQGEITVQDNRYLIKGTTNLEPGSELYAEADAKNYAMWGYNDRAEVGMDGRFEMEIKKPDVEGMVDLVVQFKPADQEAALHEIYGEKGERLQGPYVYQYVENDEMYKLIQGFAHLDIAAEAGTIVPIEEPNWEKPEDYGASAVWMTPEVTLEGEQYIVTGQSNLLEGAEVKAKIEIPDHWSFGYSDDTSVNPDGSFRLSIKKPDVDGVDHIFIILQFKPEEDMWPTVKQAYGLKGEKLTGDLVKPEQDGEEMIQIIELKVKVNVQ</sequence>
<feature type="region of interest" description="Disordered" evidence="1">
    <location>
        <begin position="10"/>
        <end position="63"/>
    </location>
</feature>
<proteinExistence type="predicted"/>
<reference evidence="3" key="1">
    <citation type="journal article" date="2019" name="Int. J. Syst. Evol. Microbiol.">
        <title>The Global Catalogue of Microorganisms (GCM) 10K type strain sequencing project: providing services to taxonomists for standard genome sequencing and annotation.</title>
        <authorList>
            <consortium name="The Broad Institute Genomics Platform"/>
            <consortium name="The Broad Institute Genome Sequencing Center for Infectious Disease"/>
            <person name="Wu L."/>
            <person name="Ma J."/>
        </authorList>
    </citation>
    <scope>NUCLEOTIDE SEQUENCE [LARGE SCALE GENOMIC DNA]</scope>
    <source>
        <strain evidence="3">CCM 8749</strain>
    </source>
</reference>
<gene>
    <name evidence="2" type="ORF">ACFPXP_10425</name>
</gene>
<accession>A0ABW1IPQ4</accession>
<evidence type="ECO:0000313" key="2">
    <source>
        <dbReference type="EMBL" id="MFC5986833.1"/>
    </source>
</evidence>
<protein>
    <submittedName>
        <fullName evidence="2">Flagellar motor protein MotB</fullName>
    </submittedName>
</protein>
<name>A0ABW1IPQ4_9BACL</name>
<keyword evidence="2" id="KW-0969">Cilium</keyword>
<keyword evidence="3" id="KW-1185">Reference proteome</keyword>
<evidence type="ECO:0000313" key="3">
    <source>
        <dbReference type="Proteomes" id="UP001596250"/>
    </source>
</evidence>
<keyword evidence="2" id="KW-0282">Flagellum</keyword>
<dbReference type="EMBL" id="JBHSQV010000136">
    <property type="protein sequence ID" value="MFC5986833.1"/>
    <property type="molecule type" value="Genomic_DNA"/>
</dbReference>
<organism evidence="2 3">
    <name type="scientific">Marinicrinis lubricantis</name>
    <dbReference type="NCBI Taxonomy" id="2086470"/>
    <lineage>
        <taxon>Bacteria</taxon>
        <taxon>Bacillati</taxon>
        <taxon>Bacillota</taxon>
        <taxon>Bacilli</taxon>
        <taxon>Bacillales</taxon>
        <taxon>Paenibacillaceae</taxon>
    </lineage>
</organism>
<dbReference type="Proteomes" id="UP001596250">
    <property type="component" value="Unassembled WGS sequence"/>
</dbReference>
<feature type="compositionally biased region" description="Acidic residues" evidence="1">
    <location>
        <begin position="41"/>
        <end position="54"/>
    </location>
</feature>
<feature type="compositionally biased region" description="Polar residues" evidence="1">
    <location>
        <begin position="12"/>
        <end position="33"/>
    </location>
</feature>
<evidence type="ECO:0000256" key="1">
    <source>
        <dbReference type="SAM" id="MobiDB-lite"/>
    </source>
</evidence>
<comment type="caution">
    <text evidence="2">The sequence shown here is derived from an EMBL/GenBank/DDBJ whole genome shotgun (WGS) entry which is preliminary data.</text>
</comment>
<keyword evidence="2" id="KW-0966">Cell projection</keyword>